<dbReference type="GO" id="GO:0005634">
    <property type="term" value="C:nucleus"/>
    <property type="evidence" value="ECO:0007669"/>
    <property type="project" value="TreeGrafter"/>
</dbReference>
<dbReference type="InterPro" id="IPR010481">
    <property type="entry name" value="Cdc24/Scd1_N"/>
</dbReference>
<dbReference type="Pfam" id="PF06395">
    <property type="entry name" value="CDC24"/>
    <property type="match status" value="1"/>
</dbReference>
<dbReference type="GO" id="GO:0000935">
    <property type="term" value="C:division septum"/>
    <property type="evidence" value="ECO:0007669"/>
    <property type="project" value="TreeGrafter"/>
</dbReference>
<dbReference type="AlphaFoldDB" id="A0AAD5X8T9"/>
<reference evidence="3" key="1">
    <citation type="submission" date="2020-05" db="EMBL/GenBank/DDBJ databases">
        <title>Phylogenomic resolution of chytrid fungi.</title>
        <authorList>
            <person name="Stajich J.E."/>
            <person name="Amses K."/>
            <person name="Simmons R."/>
            <person name="Seto K."/>
            <person name="Myers J."/>
            <person name="Bonds A."/>
            <person name="Quandt C.A."/>
            <person name="Barry K."/>
            <person name="Liu P."/>
            <person name="Grigoriev I."/>
            <person name="Longcore J.E."/>
            <person name="James T.Y."/>
        </authorList>
    </citation>
    <scope>NUCLEOTIDE SEQUENCE</scope>
    <source>
        <strain evidence="3">JEL0318</strain>
    </source>
</reference>
<dbReference type="EMBL" id="JADGJD010000031">
    <property type="protein sequence ID" value="KAJ3056492.1"/>
    <property type="molecule type" value="Genomic_DNA"/>
</dbReference>
<feature type="compositionally biased region" description="Low complexity" evidence="1">
    <location>
        <begin position="214"/>
        <end position="240"/>
    </location>
</feature>
<dbReference type="InterPro" id="IPR053026">
    <property type="entry name" value="CDC42_GEF"/>
</dbReference>
<feature type="compositionally biased region" description="Basic and acidic residues" evidence="1">
    <location>
        <begin position="38"/>
        <end position="60"/>
    </location>
</feature>
<dbReference type="GO" id="GO:0030010">
    <property type="term" value="P:establishment of cell polarity"/>
    <property type="evidence" value="ECO:0007669"/>
    <property type="project" value="TreeGrafter"/>
</dbReference>
<dbReference type="GO" id="GO:0043332">
    <property type="term" value="C:mating projection tip"/>
    <property type="evidence" value="ECO:0007669"/>
    <property type="project" value="TreeGrafter"/>
</dbReference>
<dbReference type="Proteomes" id="UP001212841">
    <property type="component" value="Unassembled WGS sequence"/>
</dbReference>
<dbReference type="GO" id="GO:0031106">
    <property type="term" value="P:septin ring organization"/>
    <property type="evidence" value="ECO:0007669"/>
    <property type="project" value="TreeGrafter"/>
</dbReference>
<dbReference type="PANTHER" id="PTHR47339">
    <property type="entry name" value="CELL DIVISION CONTROL PROTEIN 24"/>
    <property type="match status" value="1"/>
</dbReference>
<evidence type="ECO:0000313" key="3">
    <source>
        <dbReference type="EMBL" id="KAJ3056492.1"/>
    </source>
</evidence>
<comment type="caution">
    <text evidence="3">The sequence shown here is derived from an EMBL/GenBank/DDBJ whole genome shotgun (WGS) entry which is preliminary data.</text>
</comment>
<evidence type="ECO:0000313" key="4">
    <source>
        <dbReference type="Proteomes" id="UP001212841"/>
    </source>
</evidence>
<keyword evidence="4" id="KW-1185">Reference proteome</keyword>
<evidence type="ECO:0000259" key="2">
    <source>
        <dbReference type="Pfam" id="PF06395"/>
    </source>
</evidence>
<dbReference type="PANTHER" id="PTHR47339:SF1">
    <property type="entry name" value="CELL DIVISION CONTROL PROTEIN 24"/>
    <property type="match status" value="1"/>
</dbReference>
<feature type="domain" description="Cdc24/Scd1 N-terminal" evidence="2">
    <location>
        <begin position="438"/>
        <end position="526"/>
    </location>
</feature>
<feature type="compositionally biased region" description="Basic and acidic residues" evidence="1">
    <location>
        <begin position="70"/>
        <end position="83"/>
    </location>
</feature>
<dbReference type="GO" id="GO:0005737">
    <property type="term" value="C:cytoplasm"/>
    <property type="evidence" value="ECO:0007669"/>
    <property type="project" value="TreeGrafter"/>
</dbReference>
<name>A0AAD5X8T9_9FUNG</name>
<protein>
    <recommendedName>
        <fullName evidence="2">Cdc24/Scd1 N-terminal domain-containing protein</fullName>
    </recommendedName>
</protein>
<gene>
    <name evidence="3" type="ORF">HK097_006618</name>
</gene>
<evidence type="ECO:0000256" key="1">
    <source>
        <dbReference type="SAM" id="MobiDB-lite"/>
    </source>
</evidence>
<feature type="region of interest" description="Disordered" evidence="1">
    <location>
        <begin position="1"/>
        <end position="246"/>
    </location>
</feature>
<accession>A0AAD5X8T9</accession>
<sequence>MQIGDDNEPKRIRYLNVGDHLTGRQKPATNPAPTEPAPIKEARAFGEDHYHESPLRRGDKGLAPATIPKGKADGSTKWRDETTRSNGNGSPAKDGRLSTSGSTSGGERFDMRADNRRRRDHQPEWMNDSKPTDEPTSVDPRTPNEPSDNYNDDIQRLKPRMRAQEKAAAGEAEPTKISLGAPPTMNDPVPESKKACAQPSSKSPRLASGGQLPRSKQSAASTSTSPSTSTTVRSSRRNLSPSVPMDSLNLSHAERILMVKYKEHVAVGEQILSLMEKDEDAGAKARELYPAGPKHYYLRLRDMMARVGEVWGVAIDFGEDGVVRDRWFGRKDSAVGVEESDCDRLFEKEEVGGGIGALSASRSIRDRLEKGKRKEHVINDDRSNFESCTPRTMIASKPVTLRQRCLNLVEVLCSIPGFGAFLFPNGYSEFQQYPHAFDPIFVVQECMRHGTPLGYLYNLAVPKNVITLLDLEGSITKKDCEGMLYRVIVALKDNLGLREGDLFDVRELYKDNLLVLVKVLSVVDVLVEKIRERGDGAV</sequence>
<organism evidence="3 4">
    <name type="scientific">Rhizophlyctis rosea</name>
    <dbReference type="NCBI Taxonomy" id="64517"/>
    <lineage>
        <taxon>Eukaryota</taxon>
        <taxon>Fungi</taxon>
        <taxon>Fungi incertae sedis</taxon>
        <taxon>Chytridiomycota</taxon>
        <taxon>Chytridiomycota incertae sedis</taxon>
        <taxon>Chytridiomycetes</taxon>
        <taxon>Rhizophlyctidales</taxon>
        <taxon>Rhizophlyctidaceae</taxon>
        <taxon>Rhizophlyctis</taxon>
    </lineage>
</organism>
<proteinExistence type="predicted"/>